<sequence>MASPSGATRAACHYYHVRHSEPERGPQWPQSTVYCLVRGTVHALSMVVSTSGNSIIFNKGRSRSHQAPASTQRPSCLRFGCLSSGSLVSVRSLYHTQERSWARAVRIIIAACCFLWEHNVHQQVAYSSILACLSQVSVEMSCAGCPEPCFTVNYLLPMAGYGASDFKESCDNYLLEQKCNDSREATSSRVPPPRHSQPLRSLQLTSHVAGNCTIASPALFSVEYLVELALTIDFGLRRLK</sequence>
<name>A0A9P8CPX6_9HYPO</name>
<accession>A0A9P8CPX6</accession>
<evidence type="ECO:0000313" key="1">
    <source>
        <dbReference type="EMBL" id="KAG9253186.1"/>
    </source>
</evidence>
<protein>
    <submittedName>
        <fullName evidence="1">Uncharacterized protein</fullName>
    </submittedName>
</protein>
<comment type="caution">
    <text evidence="1">The sequence shown here is derived from an EMBL/GenBank/DDBJ whole genome shotgun (WGS) entry which is preliminary data.</text>
</comment>
<proteinExistence type="predicted"/>
<keyword evidence="2" id="KW-1185">Reference proteome</keyword>
<dbReference type="Proteomes" id="UP000887229">
    <property type="component" value="Unassembled WGS sequence"/>
</dbReference>
<evidence type="ECO:0000313" key="2">
    <source>
        <dbReference type="Proteomes" id="UP000887229"/>
    </source>
</evidence>
<dbReference type="GeneID" id="70288657"/>
<organism evidence="1 2">
    <name type="scientific">Emericellopsis atlantica</name>
    <dbReference type="NCBI Taxonomy" id="2614577"/>
    <lineage>
        <taxon>Eukaryota</taxon>
        <taxon>Fungi</taxon>
        <taxon>Dikarya</taxon>
        <taxon>Ascomycota</taxon>
        <taxon>Pezizomycotina</taxon>
        <taxon>Sordariomycetes</taxon>
        <taxon>Hypocreomycetidae</taxon>
        <taxon>Hypocreales</taxon>
        <taxon>Bionectriaceae</taxon>
        <taxon>Emericellopsis</taxon>
    </lineage>
</organism>
<dbReference type="RefSeq" id="XP_046117110.1">
    <property type="nucleotide sequence ID" value="XM_046257754.1"/>
</dbReference>
<reference evidence="1" key="1">
    <citation type="journal article" date="2021" name="IMA Fungus">
        <title>Genomic characterization of three marine fungi, including Emericellopsis atlantica sp. nov. with signatures of a generalist lifestyle and marine biomass degradation.</title>
        <authorList>
            <person name="Hagestad O.C."/>
            <person name="Hou L."/>
            <person name="Andersen J.H."/>
            <person name="Hansen E.H."/>
            <person name="Altermark B."/>
            <person name="Li C."/>
            <person name="Kuhnert E."/>
            <person name="Cox R.J."/>
            <person name="Crous P.W."/>
            <person name="Spatafora J.W."/>
            <person name="Lail K."/>
            <person name="Amirebrahimi M."/>
            <person name="Lipzen A."/>
            <person name="Pangilinan J."/>
            <person name="Andreopoulos W."/>
            <person name="Hayes R.D."/>
            <person name="Ng V."/>
            <person name="Grigoriev I.V."/>
            <person name="Jackson S.A."/>
            <person name="Sutton T.D.S."/>
            <person name="Dobson A.D.W."/>
            <person name="Rama T."/>
        </authorList>
    </citation>
    <scope>NUCLEOTIDE SEQUENCE</scope>
    <source>
        <strain evidence="1">TS7</strain>
    </source>
</reference>
<gene>
    <name evidence="1" type="ORF">F5Z01DRAFT_155502</name>
</gene>
<dbReference type="AlphaFoldDB" id="A0A9P8CPX6"/>
<dbReference type="EMBL" id="MU251258">
    <property type="protein sequence ID" value="KAG9253186.1"/>
    <property type="molecule type" value="Genomic_DNA"/>
</dbReference>